<dbReference type="Proteomes" id="UP000653056">
    <property type="component" value="Unassembled WGS sequence"/>
</dbReference>
<accession>A0ABQ2YQB7</accession>
<evidence type="ECO:0000313" key="1">
    <source>
        <dbReference type="EMBL" id="GGX91944.1"/>
    </source>
</evidence>
<sequence>MATRPLIILHGWNDSGESFDRLAEHLSRKLPSAEVQLVSIGDYLSKSDDLRFDDLQAALERAWTKRGLPRDAGSADVIVHSTGGLVIRDWLQRHFKADMSPIKHLVMLAPANFGSPLAHVGRSILGRVANGFFSRQEGQAVFDTGAMLLQGLELASPFSWELAMRDRFSDDTGMFAVGRTLCTVLVGNTGYNGIRSVANEVGGDGTVRISTANLNCAYVHIDFSEQEREGQRRTVPTLAARHHSSGRTAFRVMNRIDHSAIKLNVSAGNFSQAQKEVLELIVRALTVEDAEFEAFCHECEQANAALTKGLGNSRGKPGYQNTLVRVRDQFAMPVTDYMIEFYDPRGGRRDGGRLARAIHEEAIQGVHCYQADSSFRSLYIDTWKLLTEVARADTQLGFSITASPMLGEDESMVVGFNTFADEDIEDLCLDEEQLAEFFQPHRTLLVDIELQRTQVPIVFELRDPK</sequence>
<reference evidence="2" key="1">
    <citation type="journal article" date="2019" name="Int. J. Syst. Evol. Microbiol.">
        <title>The Global Catalogue of Microorganisms (GCM) 10K type strain sequencing project: providing services to taxonomists for standard genome sequencing and annotation.</title>
        <authorList>
            <consortium name="The Broad Institute Genomics Platform"/>
            <consortium name="The Broad Institute Genome Sequencing Center for Infectious Disease"/>
            <person name="Wu L."/>
            <person name="Ma J."/>
        </authorList>
    </citation>
    <scope>NUCLEOTIDE SEQUENCE [LARGE SCALE GENOMIC DNA]</scope>
    <source>
        <strain evidence="2">KCTC 22228</strain>
    </source>
</reference>
<organism evidence="1 2">
    <name type="scientific">Litchfieldella qijiaojingensis</name>
    <dbReference type="NCBI Taxonomy" id="980347"/>
    <lineage>
        <taxon>Bacteria</taxon>
        <taxon>Pseudomonadati</taxon>
        <taxon>Pseudomonadota</taxon>
        <taxon>Gammaproteobacteria</taxon>
        <taxon>Oceanospirillales</taxon>
        <taxon>Halomonadaceae</taxon>
        <taxon>Litchfieldella</taxon>
    </lineage>
</organism>
<dbReference type="RefSeq" id="WP_189468594.1">
    <property type="nucleotide sequence ID" value="NZ_BMXS01000008.1"/>
</dbReference>
<evidence type="ECO:0000313" key="2">
    <source>
        <dbReference type="Proteomes" id="UP000653056"/>
    </source>
</evidence>
<gene>
    <name evidence="1" type="ORF">GCM10007160_19350</name>
</gene>
<dbReference type="InterPro" id="IPR029058">
    <property type="entry name" value="AB_hydrolase_fold"/>
</dbReference>
<protein>
    <recommendedName>
        <fullName evidence="3">Alpha/beta hydrolase</fullName>
    </recommendedName>
</protein>
<dbReference type="Pfam" id="PF02089">
    <property type="entry name" value="Palm_thioest"/>
    <property type="match status" value="1"/>
</dbReference>
<evidence type="ECO:0008006" key="3">
    <source>
        <dbReference type="Google" id="ProtNLM"/>
    </source>
</evidence>
<comment type="caution">
    <text evidence="1">The sequence shown here is derived from an EMBL/GenBank/DDBJ whole genome shotgun (WGS) entry which is preliminary data.</text>
</comment>
<proteinExistence type="predicted"/>
<keyword evidence="2" id="KW-1185">Reference proteome</keyword>
<name>A0ABQ2YQB7_9GAMM</name>
<dbReference type="Gene3D" id="3.40.50.1820">
    <property type="entry name" value="alpha/beta hydrolase"/>
    <property type="match status" value="1"/>
</dbReference>
<dbReference type="SUPFAM" id="SSF53474">
    <property type="entry name" value="alpha/beta-Hydrolases"/>
    <property type="match status" value="1"/>
</dbReference>
<dbReference type="EMBL" id="BMXS01000008">
    <property type="protein sequence ID" value="GGX91944.1"/>
    <property type="molecule type" value="Genomic_DNA"/>
</dbReference>